<dbReference type="PANTHER" id="PTHR30126:SF94">
    <property type="entry name" value="LYSR FAMILY TRANSCRIPTIONAL REGULATOR"/>
    <property type="match status" value="1"/>
</dbReference>
<dbReference type="FunFam" id="1.10.10.10:FF:000001">
    <property type="entry name" value="LysR family transcriptional regulator"/>
    <property type="match status" value="1"/>
</dbReference>
<sequence length="293" mass="32496">MSLLRFMRTFVAVAHHGSFSDAADHVGLTQAAVSLQMRALEDEFGRALFDRTGRLAALNAAGQELLPEIEQLLEHYERIRRPKPAPGEFVGSLTVGAIVSCMSVLAIVVSRLKSEHRGLEIRLVSGKSSELSHKVDNGDIDAALVVGTAKKMAGTRWRMLYQEPLRVITPPSVPGDNPRNILKNHPFLRFDRSQHTGAQIDRVLKKMGVAPDDFLELNAIEQVLDLVRHGVGVTVLPLLHTVKWADVKDLRTLPLPDELGPVTRDVGMLERRDHRQQDVTKAIFSRYSAMAAQ</sequence>
<feature type="domain" description="HTH lysR-type" evidence="5">
    <location>
        <begin position="1"/>
        <end position="59"/>
    </location>
</feature>
<evidence type="ECO:0000259" key="5">
    <source>
        <dbReference type="PROSITE" id="PS50931"/>
    </source>
</evidence>
<dbReference type="EMBL" id="SMAJ01000005">
    <property type="protein sequence ID" value="TCT08607.1"/>
    <property type="molecule type" value="Genomic_DNA"/>
</dbReference>
<evidence type="ECO:0000256" key="4">
    <source>
        <dbReference type="ARBA" id="ARBA00023163"/>
    </source>
</evidence>
<dbReference type="Pfam" id="PF00126">
    <property type="entry name" value="HTH_1"/>
    <property type="match status" value="1"/>
</dbReference>
<dbReference type="AlphaFoldDB" id="A0A4R3M9Y5"/>
<dbReference type="Proteomes" id="UP000295525">
    <property type="component" value="Unassembled WGS sequence"/>
</dbReference>
<dbReference type="PANTHER" id="PTHR30126">
    <property type="entry name" value="HTH-TYPE TRANSCRIPTIONAL REGULATOR"/>
    <property type="match status" value="1"/>
</dbReference>
<name>A0A4R3M9Y5_9BURK</name>
<reference evidence="6 7" key="1">
    <citation type="submission" date="2019-03" db="EMBL/GenBank/DDBJ databases">
        <title>Genomic Encyclopedia of Type Strains, Phase IV (KMG-IV): sequencing the most valuable type-strain genomes for metagenomic binning, comparative biology and taxonomic classification.</title>
        <authorList>
            <person name="Goeker M."/>
        </authorList>
    </citation>
    <scope>NUCLEOTIDE SEQUENCE [LARGE SCALE GENOMIC DNA]</scope>
    <source>
        <strain evidence="6 7">DSM 24591</strain>
    </source>
</reference>
<dbReference type="InterPro" id="IPR036388">
    <property type="entry name" value="WH-like_DNA-bd_sf"/>
</dbReference>
<evidence type="ECO:0000256" key="1">
    <source>
        <dbReference type="ARBA" id="ARBA00009437"/>
    </source>
</evidence>
<dbReference type="InterPro" id="IPR000847">
    <property type="entry name" value="LysR_HTH_N"/>
</dbReference>
<dbReference type="GO" id="GO:0000976">
    <property type="term" value="F:transcription cis-regulatory region binding"/>
    <property type="evidence" value="ECO:0007669"/>
    <property type="project" value="TreeGrafter"/>
</dbReference>
<comment type="similarity">
    <text evidence="1">Belongs to the LysR transcriptional regulatory family.</text>
</comment>
<dbReference type="PROSITE" id="PS50931">
    <property type="entry name" value="HTH_LYSR"/>
    <property type="match status" value="1"/>
</dbReference>
<keyword evidence="4" id="KW-0804">Transcription</keyword>
<dbReference type="Gene3D" id="3.40.190.10">
    <property type="entry name" value="Periplasmic binding protein-like II"/>
    <property type="match status" value="2"/>
</dbReference>
<dbReference type="Gene3D" id="1.10.10.10">
    <property type="entry name" value="Winged helix-like DNA-binding domain superfamily/Winged helix DNA-binding domain"/>
    <property type="match status" value="1"/>
</dbReference>
<dbReference type="SUPFAM" id="SSF53850">
    <property type="entry name" value="Periplasmic binding protein-like II"/>
    <property type="match status" value="1"/>
</dbReference>
<evidence type="ECO:0000313" key="6">
    <source>
        <dbReference type="EMBL" id="TCT08607.1"/>
    </source>
</evidence>
<proteinExistence type="inferred from homology"/>
<dbReference type="Pfam" id="PF03466">
    <property type="entry name" value="LysR_substrate"/>
    <property type="match status" value="1"/>
</dbReference>
<evidence type="ECO:0000256" key="3">
    <source>
        <dbReference type="ARBA" id="ARBA00023125"/>
    </source>
</evidence>
<dbReference type="InterPro" id="IPR036390">
    <property type="entry name" value="WH_DNA-bd_sf"/>
</dbReference>
<keyword evidence="2" id="KW-0805">Transcription regulation</keyword>
<dbReference type="GO" id="GO:0003700">
    <property type="term" value="F:DNA-binding transcription factor activity"/>
    <property type="evidence" value="ECO:0007669"/>
    <property type="project" value="InterPro"/>
</dbReference>
<organism evidence="6 7">
    <name type="scientific">Paralcaligenes ureilyticus</name>
    <dbReference type="NCBI Taxonomy" id="627131"/>
    <lineage>
        <taxon>Bacteria</taxon>
        <taxon>Pseudomonadati</taxon>
        <taxon>Pseudomonadota</taxon>
        <taxon>Betaproteobacteria</taxon>
        <taxon>Burkholderiales</taxon>
        <taxon>Alcaligenaceae</taxon>
        <taxon>Paralcaligenes</taxon>
    </lineage>
</organism>
<dbReference type="RefSeq" id="WP_132581741.1">
    <property type="nucleotide sequence ID" value="NZ_SMAJ01000005.1"/>
</dbReference>
<dbReference type="PRINTS" id="PR00039">
    <property type="entry name" value="HTHLYSR"/>
</dbReference>
<gene>
    <name evidence="6" type="ORF">EDC26_105159</name>
</gene>
<evidence type="ECO:0000256" key="2">
    <source>
        <dbReference type="ARBA" id="ARBA00023015"/>
    </source>
</evidence>
<comment type="caution">
    <text evidence="6">The sequence shown here is derived from an EMBL/GenBank/DDBJ whole genome shotgun (WGS) entry which is preliminary data.</text>
</comment>
<dbReference type="SUPFAM" id="SSF46785">
    <property type="entry name" value="Winged helix' DNA-binding domain"/>
    <property type="match status" value="1"/>
</dbReference>
<keyword evidence="7" id="KW-1185">Reference proteome</keyword>
<protein>
    <submittedName>
        <fullName evidence="6">DNA-binding transcriptional LysR family regulator</fullName>
    </submittedName>
</protein>
<dbReference type="OrthoDB" id="8707631at2"/>
<accession>A0A4R3M9Y5</accession>
<evidence type="ECO:0000313" key="7">
    <source>
        <dbReference type="Proteomes" id="UP000295525"/>
    </source>
</evidence>
<dbReference type="InterPro" id="IPR005119">
    <property type="entry name" value="LysR_subst-bd"/>
</dbReference>
<keyword evidence="3 6" id="KW-0238">DNA-binding</keyword>